<comment type="similarity">
    <text evidence="9">Belongs to the nucleorhabdovirus nucleocapsid protein family.</text>
</comment>
<keyword evidence="9" id="KW-1035">Host cytoplasm</keyword>
<evidence type="ECO:0000256" key="6">
    <source>
        <dbReference type="ARBA" id="ARBA00023086"/>
    </source>
</evidence>
<evidence type="ECO:0000256" key="8">
    <source>
        <dbReference type="ARBA" id="ARBA00033344"/>
    </source>
</evidence>
<evidence type="ECO:0000313" key="11">
    <source>
        <dbReference type="EMBL" id="QPZ88389.1"/>
    </source>
</evidence>
<dbReference type="Pfam" id="PF03216">
    <property type="entry name" value="Rhabdo_ncap_2"/>
    <property type="match status" value="1"/>
</dbReference>
<comment type="function">
    <text evidence="9">Encapsidates the genome, protecting it from nucleases. The encapsidated genomic RNA is termed the nucleocapsid (NC) and serves as template for viral transcription and replication.</text>
</comment>
<dbReference type="EMBL" id="MW023861">
    <property type="protein sequence ID" value="QPZ88389.1"/>
    <property type="molecule type" value="Viral_cRNA"/>
</dbReference>
<dbReference type="InterPro" id="IPR004902">
    <property type="entry name" value="Rhabdo_ncap_2"/>
</dbReference>
<organism evidence="11">
    <name type="scientific">Soybean thrips rhabdo-like virus 3</name>
    <dbReference type="NCBI Taxonomy" id="2796570"/>
    <lineage>
        <taxon>Viruses</taxon>
        <taxon>Riboviria</taxon>
        <taxon>Orthornavirae</taxon>
        <taxon>Negarnaviricota</taxon>
        <taxon>Haploviricotina</taxon>
        <taxon>Monjiviricetes</taxon>
        <taxon>Mononegavirales</taxon>
        <taxon>Rhabdoviridae</taxon>
    </lineage>
</organism>
<dbReference type="GO" id="GO:0003723">
    <property type="term" value="F:RNA binding"/>
    <property type="evidence" value="ECO:0007669"/>
    <property type="project" value="UniProtKB-UniRule"/>
</dbReference>
<name>A0A7T3R0J2_9RHAB</name>
<feature type="compositionally biased region" description="Polar residues" evidence="10">
    <location>
        <begin position="502"/>
        <end position="520"/>
    </location>
</feature>
<dbReference type="GO" id="GO:1990904">
    <property type="term" value="C:ribonucleoprotein complex"/>
    <property type="evidence" value="ECO:0007669"/>
    <property type="project" value="UniProtKB-UniRule"/>
</dbReference>
<reference evidence="11" key="1">
    <citation type="journal article" date="2020" name="Viruses">
        <title>Soybean Thrips (Thysanoptera: Thripidae) Harbor Highly Diverse Populations of Arthropod, Fungal and Plant Viruses.</title>
        <authorList>
            <person name="Thekke-Veetil T."/>
            <person name="Lagos-Kutz D."/>
            <person name="McCoppin N.K."/>
            <person name="Hartman G.L."/>
            <person name="Ju H.K."/>
            <person name="Lim H.S."/>
            <person name="Domier L.L."/>
        </authorList>
    </citation>
    <scope>NUCLEOTIDE SEQUENCE</scope>
    <source>
        <strain evidence="11">STN1RV3</strain>
    </source>
</reference>
<keyword evidence="7 9" id="KW-0687">Ribonucleoprotein</keyword>
<proteinExistence type="inferred from homology"/>
<evidence type="ECO:0000256" key="10">
    <source>
        <dbReference type="SAM" id="MobiDB-lite"/>
    </source>
</evidence>
<dbReference type="GO" id="GO:0019013">
    <property type="term" value="C:viral nucleocapsid"/>
    <property type="evidence" value="ECO:0007669"/>
    <property type="project" value="UniProtKB-UniRule"/>
</dbReference>
<evidence type="ECO:0000256" key="3">
    <source>
        <dbReference type="ARBA" id="ARBA00022561"/>
    </source>
</evidence>
<evidence type="ECO:0000256" key="7">
    <source>
        <dbReference type="ARBA" id="ARBA00023274"/>
    </source>
</evidence>
<accession>A0A7T3R0J2</accession>
<dbReference type="GO" id="GO:0019029">
    <property type="term" value="C:helical viral capsid"/>
    <property type="evidence" value="ECO:0007669"/>
    <property type="project" value="UniProtKB-UniRule"/>
</dbReference>
<comment type="subunit">
    <text evidence="9">Homomultimerizes to form the nucleocapsid. Binds to viral genomic RNA.</text>
</comment>
<evidence type="ECO:0000256" key="9">
    <source>
        <dbReference type="RuleBase" id="RU369108"/>
    </source>
</evidence>
<keyword evidence="4 9" id="KW-0946">Virion</keyword>
<dbReference type="GO" id="GO:0030430">
    <property type="term" value="C:host cell cytoplasm"/>
    <property type="evidence" value="ECO:0007669"/>
    <property type="project" value="UniProtKB-SubCell"/>
</dbReference>
<sequence>MNLAELDKLDKLVNSVEVNVSSGLSGTAGEWNDSIPLEMAKGNPFSKVNFFSSKPLRVVMDFLRFYSSGSLPAGVSSQVILTRAISLACVKQGPDSLVQIWKDTKAGNSFYEFDTFGPASFKAVAYEPVIYSDTIALRIIAASGAEGAVNALVADDEDISKAFLKEVAGMIKYLNEHKGKEELVKRADTAYSLYNMVAFLAALPLRCMAKDSEHLQNSYIKQTFRNNVIKVADLEPTFPLCAPCRAYITLASSAFSKGAMIGRKVLAHFLTLITIADYTHLGEGSFETAKTFVKASALTHLEHNGLTVCSLAVRFSKASGIAWSQIAVSLASPPLMNSLFSVANVLNKFQAKGHESKTWWWSRVYDDGYFSDMANSNHKYLLVVLSFLLIEQNTDNAGIKDAVYMKSLNPNDLGMAEQFARGVYRARFSPKFTTPHADISSAIKSIIGQEQTQQGEVIEAAHSQKVLDELRLHLESKRHKLISGADITGKKRTEVNFLNSELYTEDASQSPQPTIKTTRPSRVEEEDIQIGSDDEQGGDDFQDV</sequence>
<feature type="compositionally biased region" description="Acidic residues" evidence="10">
    <location>
        <begin position="524"/>
        <end position="544"/>
    </location>
</feature>
<protein>
    <recommendedName>
        <fullName evidence="1 9">Nucleoprotein</fullName>
        <shortName evidence="9">NP</shortName>
        <shortName evidence="9">Protein N</shortName>
    </recommendedName>
    <alternativeName>
        <fullName evidence="8 9">Nucleocapsid protein</fullName>
    </alternativeName>
</protein>
<evidence type="ECO:0000256" key="1">
    <source>
        <dbReference type="ARBA" id="ARBA00014389"/>
    </source>
</evidence>
<keyword evidence="6 9" id="KW-0543">Viral nucleoprotein</keyword>
<keyword evidence="5 9" id="KW-0694">RNA-binding</keyword>
<evidence type="ECO:0000256" key="4">
    <source>
        <dbReference type="ARBA" id="ARBA00022844"/>
    </source>
</evidence>
<evidence type="ECO:0000256" key="2">
    <source>
        <dbReference type="ARBA" id="ARBA00022497"/>
    </source>
</evidence>
<feature type="region of interest" description="Disordered" evidence="10">
    <location>
        <begin position="502"/>
        <end position="544"/>
    </location>
</feature>
<keyword evidence="2 9" id="KW-1139">Helical capsid protein</keyword>
<evidence type="ECO:0000256" key="5">
    <source>
        <dbReference type="ARBA" id="ARBA00022884"/>
    </source>
</evidence>
<keyword evidence="3 9" id="KW-0167">Capsid protein</keyword>
<comment type="subcellular location">
    <subcellularLocation>
        <location evidence="9">Virion</location>
    </subcellularLocation>
    <subcellularLocation>
        <location evidence="9">Host cytoplasm</location>
    </subcellularLocation>
</comment>